<name>G4RNM8_THETK</name>
<dbReference type="Gene3D" id="1.10.10.10">
    <property type="entry name" value="Winged helix-like DNA-binding domain superfamily/Winged helix DNA-binding domain"/>
    <property type="match status" value="1"/>
</dbReference>
<dbReference type="PATRIC" id="fig|768679.9.peg.521"/>
<dbReference type="InterPro" id="IPR036390">
    <property type="entry name" value="WH_DNA-bd_sf"/>
</dbReference>
<evidence type="ECO:0000313" key="2">
    <source>
        <dbReference type="Proteomes" id="UP000002654"/>
    </source>
</evidence>
<dbReference type="InterPro" id="IPR011991">
    <property type="entry name" value="ArsR-like_HTH"/>
</dbReference>
<evidence type="ECO:0000313" key="1">
    <source>
        <dbReference type="EMBL" id="CCC81172.1"/>
    </source>
</evidence>
<dbReference type="PaxDb" id="768679-TTX_0505a"/>
<dbReference type="CDD" id="cd00090">
    <property type="entry name" value="HTH_ARSR"/>
    <property type="match status" value="1"/>
</dbReference>
<proteinExistence type="predicted"/>
<reference evidence="1 2" key="1">
    <citation type="journal article" date="2011" name="PLoS ONE">
        <title>The complete genome sequence of Thermoproteus tenax: a physiologically versatile member of the Crenarchaeota.</title>
        <authorList>
            <person name="Siebers B."/>
            <person name="Zaparty M."/>
            <person name="Raddatz G."/>
            <person name="Tjaden B."/>
            <person name="Albers S.V."/>
            <person name="Bell S.D."/>
            <person name="Blombach F."/>
            <person name="Kletzin A."/>
            <person name="Kyrpides N."/>
            <person name="Lanz C."/>
            <person name="Plagens A."/>
            <person name="Rampp M."/>
            <person name="Rosinus A."/>
            <person name="von Jan M."/>
            <person name="Makarova K.S."/>
            <person name="Klenk H.P."/>
            <person name="Schuster S.C."/>
            <person name="Hensel R."/>
        </authorList>
    </citation>
    <scope>NUCLEOTIDE SEQUENCE [LARGE SCALE GENOMIC DNA]</scope>
    <source>
        <strain evidence="2">ATCC 35583 / DSM 2078 / JCM 9277 / NBRC 100435 / Kra 1</strain>
    </source>
</reference>
<protein>
    <submittedName>
        <fullName evidence="1">Transcriptional regulator containing HTH domain, ArsR family</fullName>
    </submittedName>
</protein>
<dbReference type="KEGG" id="ttn:TTX_0505a"/>
<sequence length="70" mass="7603">MARPKSAKAISYPRRADIIQFISETGMATLGQIAKALGLSWGSARWHLRVGEGGLCYYSVGGRHDLLQAL</sequence>
<dbReference type="GeneID" id="52284608"/>
<dbReference type="Proteomes" id="UP000002654">
    <property type="component" value="Chromosome"/>
</dbReference>
<dbReference type="InterPro" id="IPR036388">
    <property type="entry name" value="WH-like_DNA-bd_sf"/>
</dbReference>
<dbReference type="EMBL" id="FN869859">
    <property type="protein sequence ID" value="CCC81172.1"/>
    <property type="molecule type" value="Genomic_DNA"/>
</dbReference>
<dbReference type="eggNOG" id="arCOG00738">
    <property type="taxonomic scope" value="Archaea"/>
</dbReference>
<dbReference type="RefSeq" id="WP_014126429.1">
    <property type="nucleotide sequence ID" value="NC_016070.1"/>
</dbReference>
<dbReference type="STRING" id="768679.TTX_0505a"/>
<dbReference type="SUPFAM" id="SSF46785">
    <property type="entry name" value="Winged helix' DNA-binding domain"/>
    <property type="match status" value="1"/>
</dbReference>
<keyword evidence="2" id="KW-1185">Reference proteome</keyword>
<accession>G4RNM8</accession>
<gene>
    <name evidence="1" type="ORF">TTX_0505a</name>
</gene>
<dbReference type="HOGENOM" id="CLU_178225_0_0_2"/>
<dbReference type="AlphaFoldDB" id="G4RNM8"/>
<organism evidence="1 2">
    <name type="scientific">Thermoproteus tenax (strain ATCC 35583 / DSM 2078 / JCM 9277 / NBRC 100435 / Kra 1)</name>
    <dbReference type="NCBI Taxonomy" id="768679"/>
    <lineage>
        <taxon>Archaea</taxon>
        <taxon>Thermoproteota</taxon>
        <taxon>Thermoprotei</taxon>
        <taxon>Thermoproteales</taxon>
        <taxon>Thermoproteaceae</taxon>
        <taxon>Thermoproteus</taxon>
    </lineage>
</organism>